<proteinExistence type="predicted"/>
<dbReference type="AlphaFoldDB" id="E4T7H4"/>
<reference key="1">
    <citation type="submission" date="2010-11" db="EMBL/GenBank/DDBJ databases">
        <title>The complete genome of Paludibacter propionicigenes DSM 17365.</title>
        <authorList>
            <consortium name="US DOE Joint Genome Institute (JGI-PGF)"/>
            <person name="Lucas S."/>
            <person name="Copeland A."/>
            <person name="Lapidus A."/>
            <person name="Bruce D."/>
            <person name="Goodwin L."/>
            <person name="Pitluck S."/>
            <person name="Kyrpides N."/>
            <person name="Mavromatis K."/>
            <person name="Ivanova N."/>
            <person name="Munk A.C."/>
            <person name="Brettin T."/>
            <person name="Detter J.C."/>
            <person name="Han C."/>
            <person name="Tapia R."/>
            <person name="Land M."/>
            <person name="Hauser L."/>
            <person name="Markowitz V."/>
            <person name="Cheng J.-F."/>
            <person name="Hugenholtz P."/>
            <person name="Woyke T."/>
            <person name="Wu D."/>
            <person name="Gronow S."/>
            <person name="Wellnitz S."/>
            <person name="Brambilla E."/>
            <person name="Klenk H.-P."/>
            <person name="Eisen J.A."/>
        </authorList>
    </citation>
    <scope>NUCLEOTIDE SEQUENCE</scope>
    <source>
        <strain>WB4</strain>
    </source>
</reference>
<dbReference type="KEGG" id="ppn:Palpr_2536"/>
<dbReference type="EMBL" id="CP002345">
    <property type="protein sequence ID" value="ADQ80668.1"/>
    <property type="molecule type" value="Genomic_DNA"/>
</dbReference>
<evidence type="ECO:0000313" key="2">
    <source>
        <dbReference type="Proteomes" id="UP000008718"/>
    </source>
</evidence>
<evidence type="ECO:0000313" key="1">
    <source>
        <dbReference type="EMBL" id="ADQ80668.1"/>
    </source>
</evidence>
<gene>
    <name evidence="1" type="ordered locus">Palpr_2536</name>
</gene>
<dbReference type="Proteomes" id="UP000008718">
    <property type="component" value="Chromosome"/>
</dbReference>
<reference evidence="1 2" key="2">
    <citation type="journal article" date="2011" name="Stand. Genomic Sci.">
        <title>Complete genome sequence of Paludibacter propionicigenes type strain (WB4).</title>
        <authorList>
            <person name="Gronow S."/>
            <person name="Munk C."/>
            <person name="Lapidus A."/>
            <person name="Nolan M."/>
            <person name="Lucas S."/>
            <person name="Hammon N."/>
            <person name="Deshpande S."/>
            <person name="Cheng J.F."/>
            <person name="Tapia R."/>
            <person name="Han C."/>
            <person name="Goodwin L."/>
            <person name="Pitluck S."/>
            <person name="Liolios K."/>
            <person name="Ivanova N."/>
            <person name="Mavromatis K."/>
            <person name="Mikhailova N."/>
            <person name="Pati A."/>
            <person name="Chen A."/>
            <person name="Palaniappan K."/>
            <person name="Land M."/>
            <person name="Hauser L."/>
            <person name="Chang Y.J."/>
            <person name="Jeffries C.D."/>
            <person name="Brambilla E."/>
            <person name="Rohde M."/>
            <person name="Goker M."/>
            <person name="Detter J.C."/>
            <person name="Woyke T."/>
            <person name="Bristow J."/>
            <person name="Eisen J.A."/>
            <person name="Markowitz V."/>
            <person name="Hugenholtz P."/>
            <person name="Kyrpides N.C."/>
            <person name="Klenk H.P."/>
        </authorList>
    </citation>
    <scope>NUCLEOTIDE SEQUENCE [LARGE SCALE GENOMIC DNA]</scope>
    <source>
        <strain evidence="2">DSM 17365 / JCM 13257 / WB4</strain>
    </source>
</reference>
<organism evidence="1 2">
    <name type="scientific">Paludibacter propionicigenes (strain DSM 17365 / JCM 13257 / WB4)</name>
    <dbReference type="NCBI Taxonomy" id="694427"/>
    <lineage>
        <taxon>Bacteria</taxon>
        <taxon>Pseudomonadati</taxon>
        <taxon>Bacteroidota</taxon>
        <taxon>Bacteroidia</taxon>
        <taxon>Bacteroidales</taxon>
        <taxon>Paludibacteraceae</taxon>
        <taxon>Paludibacter</taxon>
    </lineage>
</organism>
<dbReference type="STRING" id="694427.Palpr_2536"/>
<accession>E4T7H4</accession>
<protein>
    <submittedName>
        <fullName evidence="1">Uncharacterized protein</fullName>
    </submittedName>
</protein>
<name>E4T7H4_PALPW</name>
<dbReference type="HOGENOM" id="CLU_3064327_0_0_10"/>
<keyword evidence="2" id="KW-1185">Reference proteome</keyword>
<sequence length="53" mass="6532">MPFNLNRRSNRLKGYDYAQEELYFMLPLRSAKFVFDKLYQGVATLWLYHWARI</sequence>